<dbReference type="AlphaFoldDB" id="A0AAN9Y8U0"/>
<comment type="caution">
    <text evidence="11">The sequence shown here is derived from an EMBL/GenBank/DDBJ whole genome shotgun (WGS) entry which is preliminary data.</text>
</comment>
<evidence type="ECO:0000256" key="8">
    <source>
        <dbReference type="ARBA" id="ARBA00047326"/>
    </source>
</evidence>
<comment type="cofactor">
    <cofactor evidence="9">
        <name>[4Fe-4S] cluster</name>
        <dbReference type="ChEBI" id="CHEBI:49883"/>
    </cofactor>
    <text evidence="9">Binds 2 [4Fe-4S] clusters per subunit. One cluster is coordinated with 3 cysteines and an exchangeable S-adenosyl-L-methionine.</text>
</comment>
<evidence type="ECO:0000313" key="12">
    <source>
        <dbReference type="Proteomes" id="UP001367676"/>
    </source>
</evidence>
<dbReference type="InterPro" id="IPR058240">
    <property type="entry name" value="rSAM_sf"/>
</dbReference>
<dbReference type="FunFam" id="3.20.20.70:FF:000036">
    <property type="entry name" value="Lipoyl synthase, mitochondrial"/>
    <property type="match status" value="1"/>
</dbReference>
<dbReference type="InterPro" id="IPR006638">
    <property type="entry name" value="Elp3/MiaA/NifB-like_rSAM"/>
</dbReference>
<comment type="catalytic activity">
    <reaction evidence="8 9">
        <text>[[Fe-S] cluster scaffold protein carrying a second [4Fe-4S](2+) cluster] + N(6)-octanoyl-L-lysyl-[protein] + 2 oxidized [2Fe-2S]-[ferredoxin] + 2 S-adenosyl-L-methionine + 4 H(+) = [[Fe-S] cluster scaffold protein] + N(6)-[(R)-dihydrolipoyl]-L-lysyl-[protein] + 4 Fe(3+) + 2 hydrogen sulfide + 2 5'-deoxyadenosine + 2 L-methionine + 2 reduced [2Fe-2S]-[ferredoxin]</text>
        <dbReference type="Rhea" id="RHEA:16585"/>
        <dbReference type="Rhea" id="RHEA-COMP:9928"/>
        <dbReference type="Rhea" id="RHEA-COMP:10000"/>
        <dbReference type="Rhea" id="RHEA-COMP:10001"/>
        <dbReference type="Rhea" id="RHEA-COMP:10475"/>
        <dbReference type="Rhea" id="RHEA-COMP:14568"/>
        <dbReference type="Rhea" id="RHEA-COMP:14569"/>
        <dbReference type="ChEBI" id="CHEBI:15378"/>
        <dbReference type="ChEBI" id="CHEBI:17319"/>
        <dbReference type="ChEBI" id="CHEBI:29034"/>
        <dbReference type="ChEBI" id="CHEBI:29919"/>
        <dbReference type="ChEBI" id="CHEBI:33722"/>
        <dbReference type="ChEBI" id="CHEBI:33737"/>
        <dbReference type="ChEBI" id="CHEBI:33738"/>
        <dbReference type="ChEBI" id="CHEBI:57844"/>
        <dbReference type="ChEBI" id="CHEBI:59789"/>
        <dbReference type="ChEBI" id="CHEBI:78809"/>
        <dbReference type="ChEBI" id="CHEBI:83100"/>
        <dbReference type="EC" id="2.8.1.8"/>
    </reaction>
</comment>
<feature type="binding site" evidence="9">
    <location>
        <position position="107"/>
    </location>
    <ligand>
        <name>[4Fe-4S] cluster</name>
        <dbReference type="ChEBI" id="CHEBI:49883"/>
        <label>1</label>
    </ligand>
</feature>
<dbReference type="PIRSF" id="PIRSF005963">
    <property type="entry name" value="Lipoyl_synth"/>
    <property type="match status" value="1"/>
</dbReference>
<dbReference type="NCBIfam" id="NF004019">
    <property type="entry name" value="PRK05481.1"/>
    <property type="match status" value="1"/>
</dbReference>
<feature type="binding site" evidence="9">
    <location>
        <position position="134"/>
    </location>
    <ligand>
        <name>[4Fe-4S] cluster</name>
        <dbReference type="ChEBI" id="CHEBI:49883"/>
        <label>2</label>
        <note>4Fe-4S-S-AdoMet</note>
    </ligand>
</feature>
<comment type="similarity">
    <text evidence="9">Belongs to the radical SAM superfamily. Lipoyl synthase family.</text>
</comment>
<dbReference type="SMART" id="SM00729">
    <property type="entry name" value="Elp3"/>
    <property type="match status" value="1"/>
</dbReference>
<keyword evidence="7 9" id="KW-0411">Iron-sulfur</keyword>
<keyword evidence="6 9" id="KW-0408">Iron</keyword>
<feature type="binding site" evidence="9">
    <location>
        <position position="342"/>
    </location>
    <ligand>
        <name>[4Fe-4S] cluster</name>
        <dbReference type="ChEBI" id="CHEBI:49883"/>
        <label>1</label>
    </ligand>
</feature>
<protein>
    <recommendedName>
        <fullName evidence="9">Lipoyl synthase, mitochondrial</fullName>
        <ecNumber evidence="9">2.8.1.8</ecNumber>
    </recommendedName>
    <alternativeName>
        <fullName evidence="9">Lipoate synthase</fullName>
        <shortName evidence="9">LS</shortName>
        <shortName evidence="9">Lip-syn</shortName>
    </alternativeName>
    <alternativeName>
        <fullName evidence="9">Lipoic acid synthase</fullName>
    </alternativeName>
</protein>
<keyword evidence="2 9" id="KW-0004">4Fe-4S</keyword>
<dbReference type="GO" id="GO:0051539">
    <property type="term" value="F:4 iron, 4 sulfur cluster binding"/>
    <property type="evidence" value="ECO:0007669"/>
    <property type="project" value="UniProtKB-UniRule"/>
</dbReference>
<dbReference type="EMBL" id="JBBCAQ010000010">
    <property type="protein sequence ID" value="KAK7602027.1"/>
    <property type="molecule type" value="Genomic_DNA"/>
</dbReference>
<dbReference type="PANTHER" id="PTHR10949:SF0">
    <property type="entry name" value="LIPOYL SYNTHASE, MITOCHONDRIAL"/>
    <property type="match status" value="1"/>
</dbReference>
<evidence type="ECO:0000256" key="6">
    <source>
        <dbReference type="ARBA" id="ARBA00023004"/>
    </source>
</evidence>
<dbReference type="NCBIfam" id="TIGR00510">
    <property type="entry name" value="lipA"/>
    <property type="match status" value="1"/>
</dbReference>
<evidence type="ECO:0000256" key="4">
    <source>
        <dbReference type="ARBA" id="ARBA00022691"/>
    </source>
</evidence>
<dbReference type="EC" id="2.8.1.8" evidence="9"/>
<sequence length="363" mass="41096">MTSLESSMICRCKSTLAEKIKERIANGPDLKDFIEAAEDNNDIQKDWDVYEGKLRREKNESERLRLPPWLKTEIPTGKNFSRIKEQLRGLNLHTVCEEARCPNIGECWGGGKHGTSTATLMLLGDTCTRGCRFCSIKTSRNPPPPDPDEPTKTAEAIASWGIDYIVLTSVDRDDLPDGGAEHFARTVREIKKRNNDIMVECLVPDFRGEYVCIETVAKCGLDVFAHNIETVEHLTPYVRDRRANYRQTLQVLKIAKEINPNLVTKSSIMLGLGETDEQVKQTLLDLQAANVDCVTLGQYMQPTTKHLKVVEYVTPMKFKHWERVGEDMGFLYIVSGPLVRSSYRAGEFFIRAVVKNRKSSLPD</sequence>
<dbReference type="NCBIfam" id="NF009544">
    <property type="entry name" value="PRK12928.1"/>
    <property type="match status" value="1"/>
</dbReference>
<dbReference type="SFLD" id="SFLDS00029">
    <property type="entry name" value="Radical_SAM"/>
    <property type="match status" value="1"/>
</dbReference>
<comment type="function">
    <text evidence="9">Catalyzes the radical-mediated insertion of two sulfur atoms into the C-6 and C-8 positions of the octanoyl moiety bound to the lipoyl domains of lipoate-dependent enzymes, thereby converting the octanoylated domains into lipoylated derivatives.</text>
</comment>
<dbReference type="GO" id="GO:0005739">
    <property type="term" value="C:mitochondrion"/>
    <property type="evidence" value="ECO:0007669"/>
    <property type="project" value="UniProtKB-SubCell"/>
</dbReference>
<evidence type="ECO:0000256" key="2">
    <source>
        <dbReference type="ARBA" id="ARBA00022485"/>
    </source>
</evidence>
<keyword evidence="12" id="KW-1185">Reference proteome</keyword>
<evidence type="ECO:0000256" key="3">
    <source>
        <dbReference type="ARBA" id="ARBA00022679"/>
    </source>
</evidence>
<accession>A0AAN9Y8U0</accession>
<dbReference type="Pfam" id="PF04055">
    <property type="entry name" value="Radical_SAM"/>
    <property type="match status" value="1"/>
</dbReference>
<dbReference type="Proteomes" id="UP001367676">
    <property type="component" value="Unassembled WGS sequence"/>
</dbReference>
<dbReference type="HAMAP" id="MF_00206">
    <property type="entry name" value="Lipoyl_synth"/>
    <property type="match status" value="1"/>
</dbReference>
<feature type="binding site" evidence="9">
    <location>
        <position position="131"/>
    </location>
    <ligand>
        <name>[4Fe-4S] cluster</name>
        <dbReference type="ChEBI" id="CHEBI:49883"/>
        <label>2</label>
        <note>4Fe-4S-S-AdoMet</note>
    </ligand>
</feature>
<gene>
    <name evidence="11" type="ORF">V9T40_009468</name>
</gene>
<proteinExistence type="inferred from homology"/>
<dbReference type="GO" id="GO:0016992">
    <property type="term" value="F:lipoate synthase activity"/>
    <property type="evidence" value="ECO:0007669"/>
    <property type="project" value="UniProtKB-UniRule"/>
</dbReference>
<dbReference type="InterPro" id="IPR031691">
    <property type="entry name" value="LIAS_N"/>
</dbReference>
<keyword evidence="5 9" id="KW-0479">Metal-binding</keyword>
<feature type="binding site" evidence="9">
    <location>
        <position position="127"/>
    </location>
    <ligand>
        <name>[4Fe-4S] cluster</name>
        <dbReference type="ChEBI" id="CHEBI:49883"/>
        <label>2</label>
        <note>4Fe-4S-S-AdoMet</note>
    </ligand>
</feature>
<keyword evidence="9" id="KW-0496">Mitochondrion</keyword>
<evidence type="ECO:0000313" key="11">
    <source>
        <dbReference type="EMBL" id="KAK7602027.1"/>
    </source>
</evidence>
<dbReference type="GO" id="GO:0009249">
    <property type="term" value="P:protein lipoylation"/>
    <property type="evidence" value="ECO:0007669"/>
    <property type="project" value="UniProtKB-UniRule"/>
</dbReference>
<dbReference type="InterPro" id="IPR013785">
    <property type="entry name" value="Aldolase_TIM"/>
</dbReference>
<dbReference type="InterPro" id="IPR003698">
    <property type="entry name" value="Lipoyl_synth"/>
</dbReference>
<comment type="subcellular location">
    <subcellularLocation>
        <location evidence="1 9">Mitochondrion</location>
    </subcellularLocation>
</comment>
<feature type="domain" description="Radical SAM core" evidence="10">
    <location>
        <begin position="113"/>
        <end position="331"/>
    </location>
</feature>
<evidence type="ECO:0000256" key="9">
    <source>
        <dbReference type="HAMAP-Rule" id="MF_03123"/>
    </source>
</evidence>
<evidence type="ECO:0000256" key="1">
    <source>
        <dbReference type="ARBA" id="ARBA00004173"/>
    </source>
</evidence>
<dbReference type="PROSITE" id="PS51918">
    <property type="entry name" value="RADICAL_SAM"/>
    <property type="match status" value="1"/>
</dbReference>
<evidence type="ECO:0000256" key="7">
    <source>
        <dbReference type="ARBA" id="ARBA00023014"/>
    </source>
</evidence>
<dbReference type="InterPro" id="IPR007197">
    <property type="entry name" value="rSAM"/>
</dbReference>
<name>A0AAN9Y8U0_9HEMI</name>
<comment type="pathway">
    <text evidence="9">Protein modification; protein lipoylation via endogenous pathway; protein N(6)-(lipoyl)lysine from octanoyl-[acyl-carrier-protein]: step 2/2.</text>
</comment>
<dbReference type="GO" id="GO:0046872">
    <property type="term" value="F:metal ion binding"/>
    <property type="evidence" value="ECO:0007669"/>
    <property type="project" value="UniProtKB-KW"/>
</dbReference>
<evidence type="ECO:0000256" key="5">
    <source>
        <dbReference type="ARBA" id="ARBA00022723"/>
    </source>
</evidence>
<dbReference type="SFLD" id="SFLDG01058">
    <property type="entry name" value="lipoyl_synthase_like"/>
    <property type="match status" value="1"/>
</dbReference>
<organism evidence="11 12">
    <name type="scientific">Parthenolecanium corni</name>
    <dbReference type="NCBI Taxonomy" id="536013"/>
    <lineage>
        <taxon>Eukaryota</taxon>
        <taxon>Metazoa</taxon>
        <taxon>Ecdysozoa</taxon>
        <taxon>Arthropoda</taxon>
        <taxon>Hexapoda</taxon>
        <taxon>Insecta</taxon>
        <taxon>Pterygota</taxon>
        <taxon>Neoptera</taxon>
        <taxon>Paraneoptera</taxon>
        <taxon>Hemiptera</taxon>
        <taxon>Sternorrhyncha</taxon>
        <taxon>Coccoidea</taxon>
        <taxon>Coccidae</taxon>
        <taxon>Parthenolecanium</taxon>
    </lineage>
</organism>
<keyword evidence="4 9" id="KW-0949">S-adenosyl-L-methionine</keyword>
<evidence type="ECO:0000259" key="10">
    <source>
        <dbReference type="PROSITE" id="PS51918"/>
    </source>
</evidence>
<feature type="binding site" evidence="9">
    <location>
        <position position="96"/>
    </location>
    <ligand>
        <name>[4Fe-4S] cluster</name>
        <dbReference type="ChEBI" id="CHEBI:49883"/>
        <label>1</label>
    </ligand>
</feature>
<dbReference type="PANTHER" id="PTHR10949">
    <property type="entry name" value="LIPOYL SYNTHASE"/>
    <property type="match status" value="1"/>
</dbReference>
<keyword evidence="3 9" id="KW-0808">Transferase</keyword>
<dbReference type="Pfam" id="PF16881">
    <property type="entry name" value="LIAS_N"/>
    <property type="match status" value="1"/>
</dbReference>
<dbReference type="Gene3D" id="3.20.20.70">
    <property type="entry name" value="Aldolase class I"/>
    <property type="match status" value="1"/>
</dbReference>
<feature type="binding site" evidence="9">
    <location>
        <position position="101"/>
    </location>
    <ligand>
        <name>[4Fe-4S] cluster</name>
        <dbReference type="ChEBI" id="CHEBI:49883"/>
        <label>1</label>
    </ligand>
</feature>
<dbReference type="SFLD" id="SFLDF00271">
    <property type="entry name" value="lipoyl_synthase"/>
    <property type="match status" value="1"/>
</dbReference>
<reference evidence="11 12" key="1">
    <citation type="submission" date="2024-03" db="EMBL/GenBank/DDBJ databases">
        <title>Adaptation during the transition from Ophiocordyceps entomopathogen to insect associate is accompanied by gene loss and intensified selection.</title>
        <authorList>
            <person name="Ward C.M."/>
            <person name="Onetto C.A."/>
            <person name="Borneman A.R."/>
        </authorList>
    </citation>
    <scope>NUCLEOTIDE SEQUENCE [LARGE SCALE GENOMIC DNA]</scope>
    <source>
        <strain evidence="11">AWRI1</strain>
        <tissue evidence="11">Single Adult Female</tissue>
    </source>
</reference>
<dbReference type="SUPFAM" id="SSF102114">
    <property type="entry name" value="Radical SAM enzymes"/>
    <property type="match status" value="1"/>
</dbReference>
<dbReference type="CDD" id="cd01335">
    <property type="entry name" value="Radical_SAM"/>
    <property type="match status" value="1"/>
</dbReference>